<name>A0A3N7I1X7_POPTR</name>
<accession>A0A3N7I1X7</accession>
<dbReference type="AlphaFoldDB" id="A0A3N7I1X7"/>
<reference evidence="1 2" key="1">
    <citation type="journal article" date="2006" name="Science">
        <title>The genome of black cottonwood, Populus trichocarpa (Torr. &amp; Gray).</title>
        <authorList>
            <person name="Tuskan G.A."/>
            <person name="Difazio S."/>
            <person name="Jansson S."/>
            <person name="Bohlmann J."/>
            <person name="Grigoriev I."/>
            <person name="Hellsten U."/>
            <person name="Putnam N."/>
            <person name="Ralph S."/>
            <person name="Rombauts S."/>
            <person name="Salamov A."/>
            <person name="Schein J."/>
            <person name="Sterck L."/>
            <person name="Aerts A."/>
            <person name="Bhalerao R.R."/>
            <person name="Bhalerao R.P."/>
            <person name="Blaudez D."/>
            <person name="Boerjan W."/>
            <person name="Brun A."/>
            <person name="Brunner A."/>
            <person name="Busov V."/>
            <person name="Campbell M."/>
            <person name="Carlson J."/>
            <person name="Chalot M."/>
            <person name="Chapman J."/>
            <person name="Chen G.L."/>
            <person name="Cooper D."/>
            <person name="Coutinho P.M."/>
            <person name="Couturier J."/>
            <person name="Covert S."/>
            <person name="Cronk Q."/>
            <person name="Cunningham R."/>
            <person name="Davis J."/>
            <person name="Degroeve S."/>
            <person name="Dejardin A."/>
            <person name="Depamphilis C."/>
            <person name="Detter J."/>
            <person name="Dirks B."/>
            <person name="Dubchak I."/>
            <person name="Duplessis S."/>
            <person name="Ehlting J."/>
            <person name="Ellis B."/>
            <person name="Gendler K."/>
            <person name="Goodstein D."/>
            <person name="Gribskov M."/>
            <person name="Grimwood J."/>
            <person name="Groover A."/>
            <person name="Gunter L."/>
            <person name="Hamberger B."/>
            <person name="Heinze B."/>
            <person name="Helariutta Y."/>
            <person name="Henrissat B."/>
            <person name="Holligan D."/>
            <person name="Holt R."/>
            <person name="Huang W."/>
            <person name="Islam-Faridi N."/>
            <person name="Jones S."/>
            <person name="Jones-Rhoades M."/>
            <person name="Jorgensen R."/>
            <person name="Joshi C."/>
            <person name="Kangasjarvi J."/>
            <person name="Karlsson J."/>
            <person name="Kelleher C."/>
            <person name="Kirkpatrick R."/>
            <person name="Kirst M."/>
            <person name="Kohler A."/>
            <person name="Kalluri U."/>
            <person name="Larimer F."/>
            <person name="Leebens-Mack J."/>
            <person name="Leple J.C."/>
            <person name="Locascio P."/>
            <person name="Lou Y."/>
            <person name="Lucas S."/>
            <person name="Martin F."/>
            <person name="Montanini B."/>
            <person name="Napoli C."/>
            <person name="Nelson D.R."/>
            <person name="Nelson C."/>
            <person name="Nieminen K."/>
            <person name="Nilsson O."/>
            <person name="Pereda V."/>
            <person name="Peter G."/>
            <person name="Philippe R."/>
            <person name="Pilate G."/>
            <person name="Poliakov A."/>
            <person name="Razumovskaya J."/>
            <person name="Richardson P."/>
            <person name="Rinaldi C."/>
            <person name="Ritland K."/>
            <person name="Rouze P."/>
            <person name="Ryaboy D."/>
            <person name="Schmutz J."/>
            <person name="Schrader J."/>
            <person name="Segerman B."/>
            <person name="Shin H."/>
            <person name="Siddiqui A."/>
            <person name="Sterky F."/>
            <person name="Terry A."/>
            <person name="Tsai C.J."/>
            <person name="Uberbacher E."/>
            <person name="Unneberg P."/>
            <person name="Vahala J."/>
            <person name="Wall K."/>
            <person name="Wessler S."/>
            <person name="Yang G."/>
            <person name="Yin T."/>
            <person name="Douglas C."/>
            <person name="Marra M."/>
            <person name="Sandberg G."/>
            <person name="Van de Peer Y."/>
            <person name="Rokhsar D."/>
        </authorList>
    </citation>
    <scope>NUCLEOTIDE SEQUENCE [LARGE SCALE GENOMIC DNA]</scope>
    <source>
        <strain evidence="2">cv. Nisqually</strain>
    </source>
</reference>
<evidence type="ECO:0000313" key="2">
    <source>
        <dbReference type="Proteomes" id="UP000006729"/>
    </source>
</evidence>
<dbReference type="Proteomes" id="UP000006729">
    <property type="component" value="Chromosome 19"/>
</dbReference>
<dbReference type="EMBL" id="CM009308">
    <property type="protein sequence ID" value="RQP03779.1"/>
    <property type="molecule type" value="Genomic_DNA"/>
</dbReference>
<protein>
    <submittedName>
        <fullName evidence="1">Uncharacterized protein</fullName>
    </submittedName>
</protein>
<evidence type="ECO:0000313" key="1">
    <source>
        <dbReference type="EMBL" id="RQP03779.1"/>
    </source>
</evidence>
<organism evidence="1 2">
    <name type="scientific">Populus trichocarpa</name>
    <name type="common">Western balsam poplar</name>
    <name type="synonym">Populus balsamifera subsp. trichocarpa</name>
    <dbReference type="NCBI Taxonomy" id="3694"/>
    <lineage>
        <taxon>Eukaryota</taxon>
        <taxon>Viridiplantae</taxon>
        <taxon>Streptophyta</taxon>
        <taxon>Embryophyta</taxon>
        <taxon>Tracheophyta</taxon>
        <taxon>Spermatophyta</taxon>
        <taxon>Magnoliopsida</taxon>
        <taxon>eudicotyledons</taxon>
        <taxon>Gunneridae</taxon>
        <taxon>Pentapetalae</taxon>
        <taxon>rosids</taxon>
        <taxon>fabids</taxon>
        <taxon>Malpighiales</taxon>
        <taxon>Salicaceae</taxon>
        <taxon>Saliceae</taxon>
        <taxon>Populus</taxon>
    </lineage>
</organism>
<proteinExistence type="predicted"/>
<dbReference type="InParanoid" id="A0A3N7I1X7"/>
<gene>
    <name evidence="1" type="ORF">POPTR_019G116133</name>
</gene>
<keyword evidence="2" id="KW-1185">Reference proteome</keyword>
<sequence>MEAAKGEVIFIITRGRMYQTRATSSRDDGHRQRSTG</sequence>